<comment type="caution">
    <text evidence="9">The sequence shown here is derived from an EMBL/GenBank/DDBJ whole genome shotgun (WGS) entry which is preliminary data.</text>
</comment>
<evidence type="ECO:0000256" key="6">
    <source>
        <dbReference type="ARBA" id="ARBA00022918"/>
    </source>
</evidence>
<evidence type="ECO:0000259" key="8">
    <source>
        <dbReference type="PROSITE" id="PS50878"/>
    </source>
</evidence>
<dbReference type="EMBL" id="BKCJ010004503">
    <property type="protein sequence ID" value="GEU61436.1"/>
    <property type="molecule type" value="Genomic_DNA"/>
</dbReference>
<dbReference type="InterPro" id="IPR036397">
    <property type="entry name" value="RNaseH_sf"/>
</dbReference>
<dbReference type="InterPro" id="IPR012337">
    <property type="entry name" value="RNaseH-like_sf"/>
</dbReference>
<evidence type="ECO:0000256" key="1">
    <source>
        <dbReference type="ARBA" id="ARBA00022679"/>
    </source>
</evidence>
<evidence type="ECO:0000256" key="2">
    <source>
        <dbReference type="ARBA" id="ARBA00022695"/>
    </source>
</evidence>
<keyword evidence="4" id="KW-0255">Endonuclease</keyword>
<keyword evidence="1" id="KW-0808">Transferase</keyword>
<evidence type="ECO:0000256" key="4">
    <source>
        <dbReference type="ARBA" id="ARBA00022759"/>
    </source>
</evidence>
<evidence type="ECO:0000256" key="5">
    <source>
        <dbReference type="ARBA" id="ARBA00022801"/>
    </source>
</evidence>
<dbReference type="InterPro" id="IPR056924">
    <property type="entry name" value="SH3_Tf2-1"/>
</dbReference>
<keyword evidence="3" id="KW-0540">Nuclease</keyword>
<dbReference type="SUPFAM" id="SSF53098">
    <property type="entry name" value="Ribonuclease H-like"/>
    <property type="match status" value="1"/>
</dbReference>
<dbReference type="InterPro" id="IPR053134">
    <property type="entry name" value="RNA-dir_DNA_polymerase"/>
</dbReference>
<organism evidence="9">
    <name type="scientific">Tanacetum cinerariifolium</name>
    <name type="common">Dalmatian daisy</name>
    <name type="synonym">Chrysanthemum cinerariifolium</name>
    <dbReference type="NCBI Taxonomy" id="118510"/>
    <lineage>
        <taxon>Eukaryota</taxon>
        <taxon>Viridiplantae</taxon>
        <taxon>Streptophyta</taxon>
        <taxon>Embryophyta</taxon>
        <taxon>Tracheophyta</taxon>
        <taxon>Spermatophyta</taxon>
        <taxon>Magnoliopsida</taxon>
        <taxon>eudicotyledons</taxon>
        <taxon>Gunneridae</taxon>
        <taxon>Pentapetalae</taxon>
        <taxon>asterids</taxon>
        <taxon>campanulids</taxon>
        <taxon>Asterales</taxon>
        <taxon>Asteraceae</taxon>
        <taxon>Asteroideae</taxon>
        <taxon>Anthemideae</taxon>
        <taxon>Anthemidinae</taxon>
        <taxon>Tanacetum</taxon>
    </lineage>
</organism>
<dbReference type="InterPro" id="IPR041373">
    <property type="entry name" value="RT_RNaseH"/>
</dbReference>
<dbReference type="GO" id="GO:0003964">
    <property type="term" value="F:RNA-directed DNA polymerase activity"/>
    <property type="evidence" value="ECO:0007669"/>
    <property type="project" value="UniProtKB-KW"/>
</dbReference>
<dbReference type="Gene3D" id="3.30.420.10">
    <property type="entry name" value="Ribonuclease H-like superfamily/Ribonuclease H"/>
    <property type="match status" value="1"/>
</dbReference>
<evidence type="ECO:0000313" key="9">
    <source>
        <dbReference type="EMBL" id="GEU61436.1"/>
    </source>
</evidence>
<dbReference type="Pfam" id="PF17917">
    <property type="entry name" value="RT_RNaseH"/>
    <property type="match status" value="1"/>
</dbReference>
<dbReference type="Gene3D" id="3.30.70.270">
    <property type="match status" value="2"/>
</dbReference>
<dbReference type="GO" id="GO:0003676">
    <property type="term" value="F:nucleic acid binding"/>
    <property type="evidence" value="ECO:0007669"/>
    <property type="project" value="InterPro"/>
</dbReference>
<dbReference type="CDD" id="cd01647">
    <property type="entry name" value="RT_LTR"/>
    <property type="match status" value="1"/>
</dbReference>
<sequence length="1808" mass="207418">MWAEVKEGQLIGPELVQETTMKILQIKDRLKAVRDRYKIYADKRRKPLEFSVGEYVLLKLSPWKGVVRFGKKGKLAPRFVGTFEIIKRISLVAYRLDLPKELNGIHDKFHQKILQLVSRAMREGHMERQCLKPKRKRDATWFRDKVLLVDAQGSGKVLNEEEFNFLADPRIAEGLVTQTIITHNVAYQANDLDAYDSDCDDFSTAMAVLMDNLSSYGSDVLSEEKFFFHNSIRNDLRRFKRKDIVDNAAQVSNATTIALGMYKLNPLTLVPKDKNNRETHIYYLKHTMEQAAIRRKIVKQAKSLNPLDSASYFTCKYVRLIQELLGCVRDTFPDINKSSEKLDYRTNKVPLREPIPLEVVAQESVVTKVYTRRPKVLKTNGSNRKHEIAKYMISNKTKLDTSWGSNTSVSLSSSSSVDLSYYEIVGISHETSVARSPQQNGVVERKNRLGLQSITPATSSSGLITNPIPEQPCNPPPRDDWDRLFQPVFDEYFNPPTLLSRQFQQEEGINFEESFAPVARIKAIRIFVANAAKKNMTIFQIDVKMAFLNGNLKEEQKSTAISSTETEYIALSGCCAQILWMRSQLTDYGFQLNKIPLYWDNRSAIALCCKNVQHSRAKHIDVRYHFMKEQVKKEIVELYFVRTEYQLVDIFTKPLPRESFNFLIEKLAPEQAPSSPDYVPGPEFPEYVDPCVDEILVEDHPLPADASPTALSPNYVVVSDPEEDLEEDPKEDPEEDPAIYTTDGGDDEEEDSFEDDDEEEEEHLALADSALPVVDSVPSVEEKDPFEIVESTATPLPPRSPQTKFPFSQTCLCRARKTLRLQPPMAASTKALIAEYVIAPTPPLPPLSPLSPLSSLLLQIPSPPLPIPSPLLLLQSIAHRIDILEAEMAPQKRACFAALSHKFEIGESSAAIARQIEPALTHVVDYGFIYTVDASIRVFVGRVMTAVKGVNRRMTDLASTHRHDAKELYMRYQDIQTDIGLLQAHVSTLRRESPLTWWNSHVKIVGLDAAYEMTWKTLRKMTTDNVMASKPKTMKDAIEFANDLMDQKICTFADRQAENKRKLDDNSRNNLTQQQPYKRQNIVRAYTARPGEKRDYGGSLPLYTKCNYHHNGQCAPKCNNCKKVGYLACDYRSPYATANNQRAPKVNKRVVTCFECEVQRHYKKDCPKLKNQIRGNQAGHGGAQARAYAVRNVGKNSDANVIMATFLLNNRYGSILFDTSTDSFDVIIGMNSLSMYHDLIICDEKIVRVPFGNETLIVHGDMVLFVKKKDGSFWMCIDYQELNKLMVKNHYSLPRINGLFDQLQRLSVYSKIDLRSGYHQLRVREEDILNTAFRTRYSHYEFQVMPFGLTNTPAVFIDLMNRVSKPYLDKFMIVFINDILIYSKSKQEHGEHLKLIFKLLKKEELYAKFATCEFWIPKVQFLGYIVNSQGIHMDPTKIVSIKDWASPDTPTEIRQFLGLSGHYRRCIEGAENFIVYYDALHKGLGDVLMQNKKVIAYASRQLKIHEKNYMTHDLELGVKELNMRQCHWLKLLRDYDCEIRYHLEKANVVADTLSKKERIKTLRVRALVMNIGLDLPKKTSRLKMWEVKAEHQKPSGLLVQPEIPQWKWDNITMDFITKLPKTSSGYDTICVIVDRLTKSAHSPLPMKETNSMERLTRLYMKEVVINYDPMDDEPMWVVDRVVALTLGSTIIILETVNEFAIKGNHLTFVKGNQFDGRTKTDPYKHIHKFLGIYDMFKYRDTENEAVRLMMFPLSLTREAKTWLDELNEGTIRMWDELQTTFNSRFFPPALFDDSSEKSMPLINMKTNL</sequence>
<keyword evidence="6 9" id="KW-0695">RNA-directed DNA polymerase</keyword>
<evidence type="ECO:0000256" key="7">
    <source>
        <dbReference type="SAM" id="MobiDB-lite"/>
    </source>
</evidence>
<dbReference type="Gene3D" id="3.10.10.10">
    <property type="entry name" value="HIV Type 1 Reverse Transcriptase, subunit A, domain 1"/>
    <property type="match status" value="1"/>
</dbReference>
<reference evidence="9" key="1">
    <citation type="journal article" date="2019" name="Sci. Rep.">
        <title>Draft genome of Tanacetum cinerariifolium, the natural source of mosquito coil.</title>
        <authorList>
            <person name="Yamashiro T."/>
            <person name="Shiraishi A."/>
            <person name="Satake H."/>
            <person name="Nakayama K."/>
        </authorList>
    </citation>
    <scope>NUCLEOTIDE SEQUENCE</scope>
</reference>
<gene>
    <name evidence="9" type="ORF">Tci_033414</name>
</gene>
<protein>
    <submittedName>
        <fullName evidence="9">Putative reverse transcriptase domain-containing protein</fullName>
    </submittedName>
</protein>
<dbReference type="InterPro" id="IPR043502">
    <property type="entry name" value="DNA/RNA_pol_sf"/>
</dbReference>
<dbReference type="Pfam" id="PF07727">
    <property type="entry name" value="RVT_2"/>
    <property type="match status" value="1"/>
</dbReference>
<feature type="compositionally biased region" description="Acidic residues" evidence="7">
    <location>
        <begin position="744"/>
        <end position="762"/>
    </location>
</feature>
<evidence type="ECO:0000256" key="3">
    <source>
        <dbReference type="ARBA" id="ARBA00022722"/>
    </source>
</evidence>
<dbReference type="InterPro" id="IPR043128">
    <property type="entry name" value="Rev_trsase/Diguanyl_cyclase"/>
</dbReference>
<proteinExistence type="predicted"/>
<dbReference type="PANTHER" id="PTHR24559">
    <property type="entry name" value="TRANSPOSON TY3-I GAG-POL POLYPROTEIN"/>
    <property type="match status" value="1"/>
</dbReference>
<dbReference type="SUPFAM" id="SSF56672">
    <property type="entry name" value="DNA/RNA polymerases"/>
    <property type="match status" value="1"/>
</dbReference>
<dbReference type="PANTHER" id="PTHR24559:SF427">
    <property type="entry name" value="RNA-DIRECTED DNA POLYMERASE"/>
    <property type="match status" value="1"/>
</dbReference>
<dbReference type="GO" id="GO:0004519">
    <property type="term" value="F:endonuclease activity"/>
    <property type="evidence" value="ECO:0007669"/>
    <property type="project" value="UniProtKB-KW"/>
</dbReference>
<dbReference type="PROSITE" id="PS50878">
    <property type="entry name" value="RT_POL"/>
    <property type="match status" value="1"/>
</dbReference>
<dbReference type="Pfam" id="PF00078">
    <property type="entry name" value="RVT_1"/>
    <property type="match status" value="1"/>
</dbReference>
<keyword evidence="2" id="KW-0548">Nucleotidyltransferase</keyword>
<feature type="region of interest" description="Disordered" evidence="7">
    <location>
        <begin position="719"/>
        <end position="770"/>
    </location>
</feature>
<dbReference type="GO" id="GO:0016787">
    <property type="term" value="F:hydrolase activity"/>
    <property type="evidence" value="ECO:0007669"/>
    <property type="project" value="UniProtKB-KW"/>
</dbReference>
<name>A0A6L2LHZ2_TANCI</name>
<feature type="domain" description="Reverse transcriptase" evidence="8">
    <location>
        <begin position="1247"/>
        <end position="1426"/>
    </location>
</feature>
<dbReference type="InterPro" id="IPR000477">
    <property type="entry name" value="RT_dom"/>
</dbReference>
<accession>A0A6L2LHZ2</accession>
<keyword evidence="5" id="KW-0378">Hydrolase</keyword>
<feature type="compositionally biased region" description="Acidic residues" evidence="7">
    <location>
        <begin position="720"/>
        <end position="737"/>
    </location>
</feature>
<dbReference type="InterPro" id="IPR013103">
    <property type="entry name" value="RVT_2"/>
</dbReference>
<dbReference type="CDD" id="cd09272">
    <property type="entry name" value="RNase_HI_RT_Ty1"/>
    <property type="match status" value="1"/>
</dbReference>
<dbReference type="Pfam" id="PF24626">
    <property type="entry name" value="SH3_Tf2-1"/>
    <property type="match status" value="1"/>
</dbReference>